<gene>
    <name evidence="7" type="ORF">EDS130_LOCUS3664</name>
</gene>
<dbReference type="InterPro" id="IPR016035">
    <property type="entry name" value="Acyl_Trfase/lysoPLipase"/>
</dbReference>
<evidence type="ECO:0000313" key="7">
    <source>
        <dbReference type="EMBL" id="CAF0777610.1"/>
    </source>
</evidence>
<evidence type="ECO:0000256" key="2">
    <source>
        <dbReference type="ARBA" id="ARBA00022801"/>
    </source>
</evidence>
<dbReference type="PANTHER" id="PTHR12406:SF41">
    <property type="entry name" value="BRUMMER, ISOFORM B-RELATED"/>
    <property type="match status" value="1"/>
</dbReference>
<feature type="short sequence motif" description="GXSXG" evidence="4">
    <location>
        <begin position="44"/>
        <end position="48"/>
    </location>
</feature>
<feature type="region of interest" description="Disordered" evidence="5">
    <location>
        <begin position="446"/>
        <end position="542"/>
    </location>
</feature>
<dbReference type="Proteomes" id="UP000663852">
    <property type="component" value="Unassembled WGS sequence"/>
</dbReference>
<feature type="active site" description="Nucleophile" evidence="4">
    <location>
        <position position="46"/>
    </location>
</feature>
<dbReference type="GO" id="GO:0019433">
    <property type="term" value="P:triglyceride catabolic process"/>
    <property type="evidence" value="ECO:0007669"/>
    <property type="project" value="TreeGrafter"/>
</dbReference>
<feature type="short sequence motif" description="GXGXXG" evidence="4">
    <location>
        <begin position="15"/>
        <end position="20"/>
    </location>
</feature>
<dbReference type="GO" id="GO:0005737">
    <property type="term" value="C:cytoplasm"/>
    <property type="evidence" value="ECO:0007669"/>
    <property type="project" value="TreeGrafter"/>
</dbReference>
<dbReference type="SUPFAM" id="SSF52151">
    <property type="entry name" value="FabD/lysophospholipase-like"/>
    <property type="match status" value="1"/>
</dbReference>
<feature type="compositionally biased region" description="Polar residues" evidence="5">
    <location>
        <begin position="483"/>
        <end position="513"/>
    </location>
</feature>
<evidence type="ECO:0000313" key="8">
    <source>
        <dbReference type="Proteomes" id="UP000663852"/>
    </source>
</evidence>
<comment type="caution">
    <text evidence="7">The sequence shown here is derived from an EMBL/GenBank/DDBJ whole genome shotgun (WGS) entry which is preliminary data.</text>
</comment>
<accession>A0A813R510</accession>
<evidence type="ECO:0000256" key="5">
    <source>
        <dbReference type="SAM" id="MobiDB-lite"/>
    </source>
</evidence>
<reference evidence="7" key="1">
    <citation type="submission" date="2021-02" db="EMBL/GenBank/DDBJ databases">
        <authorList>
            <person name="Nowell W R."/>
        </authorList>
    </citation>
    <scope>NUCLEOTIDE SEQUENCE</scope>
</reference>
<dbReference type="GO" id="GO:0016020">
    <property type="term" value="C:membrane"/>
    <property type="evidence" value="ECO:0007669"/>
    <property type="project" value="TreeGrafter"/>
</dbReference>
<evidence type="ECO:0000256" key="1">
    <source>
        <dbReference type="ARBA" id="ARBA00013279"/>
    </source>
</evidence>
<evidence type="ECO:0000256" key="3">
    <source>
        <dbReference type="ARBA" id="ARBA00023098"/>
    </source>
</evidence>
<dbReference type="FunFam" id="3.40.1090.10:FF:000003">
    <property type="entry name" value="Patatin-like phospholipase domain-containing protein 2"/>
    <property type="match status" value="1"/>
</dbReference>
<keyword evidence="2 4" id="KW-0378">Hydrolase</keyword>
<dbReference type="Gene3D" id="3.40.1090.10">
    <property type="entry name" value="Cytosolic phospholipase A2 catalytic domain"/>
    <property type="match status" value="2"/>
</dbReference>
<sequence>MVCKSSSPINLSFSGCGFLGVYHIGVICAFKEHAPEVLENKMAGCSAGSLVAACAMSGCCLGQMCSDALEIAIRARSRALGPLHPTFSIVDIIRNGLRRILPPNAHELCSGRLYISLTRWKDNKNVVINHFQTREELIQVLICSSFVPYWSGIIPHKFRGEYYWDGGLTNNNPIIDEGTILVSPFAGESDICPRDESGSFYSVDFRGTDISCTQENLYRLTRALFPPNLSVLKQICWRGYIDGLKFLQTRNMVISSHISTKTTISSVLGEDYTEPVNDDEKQLGNGGIAVDAHQMYEQLDDVEEESTNDEYSDQESCHSDVESNVASSEATFSPYCEKVTRKKELPTSLFAVFADARQKEEDPIRRYFTDSKIYKVWSFMALPVTLPIDLTYTMTKKVLGVFRPSSSTVEPSPSNRAVNFLWSFFADDNNDKYCYHVNDCECTESRASSIGTSSQRPRQHRHHRRSRHHQSSRLNPRRPNPILQHTTSVPISSITSYKSDSPSDNEDISTMNNDDTHDLTSDLNLSQPLPPPDLVSSNKPTSLSQEYCQHLQQMADLSNQQRYHEQSSSSSTMPFFGKDDHLMDTECNPLPTTILEKNVLFN</sequence>
<name>A0A813R510_ADIRI</name>
<evidence type="ECO:0000259" key="6">
    <source>
        <dbReference type="PROSITE" id="PS51635"/>
    </source>
</evidence>
<dbReference type="PROSITE" id="PS51635">
    <property type="entry name" value="PNPLA"/>
    <property type="match status" value="1"/>
</dbReference>
<dbReference type="PANTHER" id="PTHR12406">
    <property type="entry name" value="CALCIUM-INDEPENDENT PHOSPHOLIPASE A2 IPLA2 -RELATED"/>
    <property type="match status" value="1"/>
</dbReference>
<keyword evidence="4" id="KW-0442">Lipid degradation</keyword>
<feature type="domain" description="PNPLA" evidence="6">
    <location>
        <begin position="11"/>
        <end position="178"/>
    </location>
</feature>
<evidence type="ECO:0000256" key="4">
    <source>
        <dbReference type="PROSITE-ProRule" id="PRU01161"/>
    </source>
</evidence>
<dbReference type="AlphaFoldDB" id="A0A813R510"/>
<protein>
    <recommendedName>
        <fullName evidence="1">triacylglycerol lipase</fullName>
        <ecNumber evidence="1">3.1.1.3</ecNumber>
    </recommendedName>
</protein>
<keyword evidence="3 4" id="KW-0443">Lipid metabolism</keyword>
<dbReference type="OrthoDB" id="197155at2759"/>
<dbReference type="GO" id="GO:0005811">
    <property type="term" value="C:lipid droplet"/>
    <property type="evidence" value="ECO:0007669"/>
    <property type="project" value="TreeGrafter"/>
</dbReference>
<feature type="compositionally biased region" description="Basic residues" evidence="5">
    <location>
        <begin position="457"/>
        <end position="471"/>
    </location>
</feature>
<dbReference type="EMBL" id="CAJNOJ010000009">
    <property type="protein sequence ID" value="CAF0777610.1"/>
    <property type="molecule type" value="Genomic_DNA"/>
</dbReference>
<dbReference type="InterPro" id="IPR002641">
    <property type="entry name" value="PNPLA_dom"/>
</dbReference>
<dbReference type="EC" id="3.1.1.3" evidence="1"/>
<feature type="active site" description="Proton acceptor" evidence="4">
    <location>
        <position position="165"/>
    </location>
</feature>
<dbReference type="InterPro" id="IPR033562">
    <property type="entry name" value="PLPL"/>
</dbReference>
<organism evidence="7 8">
    <name type="scientific">Adineta ricciae</name>
    <name type="common">Rotifer</name>
    <dbReference type="NCBI Taxonomy" id="249248"/>
    <lineage>
        <taxon>Eukaryota</taxon>
        <taxon>Metazoa</taxon>
        <taxon>Spiralia</taxon>
        <taxon>Gnathifera</taxon>
        <taxon>Rotifera</taxon>
        <taxon>Eurotatoria</taxon>
        <taxon>Bdelloidea</taxon>
        <taxon>Adinetida</taxon>
        <taxon>Adinetidae</taxon>
        <taxon>Adineta</taxon>
    </lineage>
</organism>
<dbReference type="PROSITE" id="PS51257">
    <property type="entry name" value="PROKAR_LIPOPROTEIN"/>
    <property type="match status" value="1"/>
</dbReference>
<proteinExistence type="predicted"/>
<dbReference type="Pfam" id="PF01734">
    <property type="entry name" value="Patatin"/>
    <property type="match status" value="1"/>
</dbReference>
<dbReference type="GO" id="GO:0004806">
    <property type="term" value="F:triacylglycerol lipase activity"/>
    <property type="evidence" value="ECO:0007669"/>
    <property type="project" value="UniProtKB-EC"/>
</dbReference>
<feature type="short sequence motif" description="DGA/G" evidence="4">
    <location>
        <begin position="165"/>
        <end position="167"/>
    </location>
</feature>
<dbReference type="GO" id="GO:0055088">
    <property type="term" value="P:lipid homeostasis"/>
    <property type="evidence" value="ECO:0007669"/>
    <property type="project" value="TreeGrafter"/>
</dbReference>
<dbReference type="CDD" id="cd07204">
    <property type="entry name" value="Pat_PNPLA_like"/>
    <property type="match status" value="1"/>
</dbReference>